<evidence type="ECO:0000313" key="2">
    <source>
        <dbReference type="EMBL" id="NVD28745.1"/>
    </source>
</evidence>
<comment type="caution">
    <text evidence="2">The sequence shown here is derived from an EMBL/GenBank/DDBJ whole genome shotgun (WGS) entry which is preliminary data.</text>
</comment>
<organism evidence="2 3">
    <name type="scientific">Parasphingorhabdus flavimaris</name>
    <dbReference type="NCBI Taxonomy" id="266812"/>
    <lineage>
        <taxon>Bacteria</taxon>
        <taxon>Pseudomonadati</taxon>
        <taxon>Pseudomonadota</taxon>
        <taxon>Alphaproteobacteria</taxon>
        <taxon>Sphingomonadales</taxon>
        <taxon>Sphingomonadaceae</taxon>
        <taxon>Parasphingorhabdus</taxon>
    </lineage>
</organism>
<feature type="domain" description="DUF6878" evidence="1">
    <location>
        <begin position="26"/>
        <end position="142"/>
    </location>
</feature>
<dbReference type="InterPro" id="IPR049243">
    <property type="entry name" value="DUF6878"/>
</dbReference>
<name>A0ABX2N4U3_9SPHN</name>
<keyword evidence="3" id="KW-1185">Reference proteome</keyword>
<dbReference type="Pfam" id="PF21798">
    <property type="entry name" value="DUF6878"/>
    <property type="match status" value="1"/>
</dbReference>
<dbReference type="Proteomes" id="UP000652427">
    <property type="component" value="Unassembled WGS sequence"/>
</dbReference>
<dbReference type="EMBL" id="JABWMH010000003">
    <property type="protein sequence ID" value="NVD28745.1"/>
    <property type="molecule type" value="Genomic_DNA"/>
</dbReference>
<evidence type="ECO:0000259" key="1">
    <source>
        <dbReference type="Pfam" id="PF21798"/>
    </source>
</evidence>
<evidence type="ECO:0000313" key="3">
    <source>
        <dbReference type="Proteomes" id="UP000652427"/>
    </source>
</evidence>
<proteinExistence type="predicted"/>
<protein>
    <recommendedName>
        <fullName evidence="1">DUF6878 domain-containing protein</fullName>
    </recommendedName>
</protein>
<reference evidence="2 3" key="1">
    <citation type="submission" date="2020-06" db="EMBL/GenBank/DDBJ databases">
        <authorList>
            <person name="Kim S.-J."/>
            <person name="Park S.-J."/>
        </authorList>
    </citation>
    <scope>NUCLEOTIDE SEQUENCE [LARGE SCALE GENOMIC DNA]</scope>
    <source>
        <strain evidence="2 3">SW-151</strain>
    </source>
</reference>
<sequence>METREWMTDYFDKQKTRNARLIQSFQRNKSAILDGLREANVASVELNYDGMGDSGCLEGATYYSNDNKPIDCSDTKVAIEIFEIGSTMIMRKSMPLAEALETLAYDALEVHHPGWEINEGAYGIFRIEVEEGTMALCCSLRSTDYTETEIGGEE</sequence>
<dbReference type="RefSeq" id="WP_173202589.1">
    <property type="nucleotide sequence ID" value="NZ_JABWMH010000003.1"/>
</dbReference>
<gene>
    <name evidence="2" type="ORF">HUO14_12665</name>
</gene>
<accession>A0ABX2N4U3</accession>